<sequence length="464" mass="53157">MRKLLLVVLIFILSIVSLVLLFNTFVNTSKQDQIQTAKKFPPYPEANERLASVLRIPTTLDSSSLNNFNRFHARLKQYYPTLFNNPNVEWQHFEGLSLVAKWVGRTSELAPIVLVAEQYTEEPSLASIPDWSFNPFMGKIEQGIIYGQGTQGGKTALMAMLEVFNKLVEQDILPNRTIYFAFPHNSEQGEQAIINALKQAKIHPDFILKTGGLISQDMLWDITMPTALIGIGAPSISTITLESKDISKEVLEQQIQQLRTVLPFVKIEGNAVQHFIKHLSPEMNFSRRLVFSNQWLLSNVQQKWLQKNAFSKATFGHNIYTQATTVDSSNTRITELQYVAPHIPTNLEQWLKNHLQHPQIRLLKAPKIQYTNQILSPVNNRTYRFISNTCKEVFSDVITAPTLVQTPSKVNWQTTIAADIYYFHPVVYTSDTWAQHQKKVDAKISVKNYQQMIQFYYQLINNSI</sequence>
<dbReference type="EMBL" id="CACVAQ010000177">
    <property type="protein sequence ID" value="CAA6811737.1"/>
    <property type="molecule type" value="Genomic_DNA"/>
</dbReference>
<keyword evidence="5" id="KW-0862">Zinc</keyword>
<accession>A0A6S6T4U4</accession>
<name>A0A6S6T4U4_9BACT</name>
<proteinExistence type="inferred from homology"/>
<gene>
    <name evidence="6" type="ORF">HELGO_WM14845</name>
</gene>
<dbReference type="PANTHER" id="PTHR45962">
    <property type="entry name" value="N-FATTY-ACYL-AMINO ACID SYNTHASE/HYDROLASE PM20D1"/>
    <property type="match status" value="1"/>
</dbReference>
<dbReference type="InterPro" id="IPR002933">
    <property type="entry name" value="Peptidase_M20"/>
</dbReference>
<protein>
    <submittedName>
        <fullName evidence="6">Uncharacterized protein</fullName>
    </submittedName>
</protein>
<keyword evidence="2" id="KW-0645">Protease</keyword>
<dbReference type="GO" id="GO:0008233">
    <property type="term" value="F:peptidase activity"/>
    <property type="evidence" value="ECO:0007669"/>
    <property type="project" value="UniProtKB-KW"/>
</dbReference>
<dbReference type="Pfam" id="PF01546">
    <property type="entry name" value="Peptidase_M20"/>
    <property type="match status" value="1"/>
</dbReference>
<dbReference type="AlphaFoldDB" id="A0A6S6T4U4"/>
<keyword evidence="4" id="KW-0378">Hydrolase</keyword>
<evidence type="ECO:0000256" key="4">
    <source>
        <dbReference type="ARBA" id="ARBA00022801"/>
    </source>
</evidence>
<evidence type="ECO:0000313" key="6">
    <source>
        <dbReference type="EMBL" id="CAA6811737.1"/>
    </source>
</evidence>
<comment type="similarity">
    <text evidence="1">Belongs to the peptidase M20A family.</text>
</comment>
<dbReference type="Gene3D" id="3.40.630.10">
    <property type="entry name" value="Zn peptidases"/>
    <property type="match status" value="1"/>
</dbReference>
<organism evidence="6">
    <name type="scientific">uncultured Aureispira sp</name>
    <dbReference type="NCBI Taxonomy" id="1331704"/>
    <lineage>
        <taxon>Bacteria</taxon>
        <taxon>Pseudomonadati</taxon>
        <taxon>Bacteroidota</taxon>
        <taxon>Saprospiria</taxon>
        <taxon>Saprospirales</taxon>
        <taxon>Saprospiraceae</taxon>
        <taxon>Aureispira</taxon>
        <taxon>environmental samples</taxon>
    </lineage>
</organism>
<evidence type="ECO:0000256" key="5">
    <source>
        <dbReference type="ARBA" id="ARBA00022833"/>
    </source>
</evidence>
<dbReference type="GO" id="GO:0006508">
    <property type="term" value="P:proteolysis"/>
    <property type="evidence" value="ECO:0007669"/>
    <property type="project" value="UniProtKB-KW"/>
</dbReference>
<reference evidence="6" key="1">
    <citation type="submission" date="2020-01" db="EMBL/GenBank/DDBJ databases">
        <authorList>
            <person name="Meier V. D."/>
            <person name="Meier V D."/>
        </authorList>
    </citation>
    <scope>NUCLEOTIDE SEQUENCE</scope>
    <source>
        <strain evidence="6">HLG_WM_MAG_10</strain>
    </source>
</reference>
<evidence type="ECO:0000256" key="2">
    <source>
        <dbReference type="ARBA" id="ARBA00022670"/>
    </source>
</evidence>
<dbReference type="PANTHER" id="PTHR45962:SF1">
    <property type="entry name" value="N-FATTY-ACYL-AMINO ACID SYNTHASE_HYDROLASE PM20D1"/>
    <property type="match status" value="1"/>
</dbReference>
<evidence type="ECO:0000256" key="1">
    <source>
        <dbReference type="ARBA" id="ARBA00006247"/>
    </source>
</evidence>
<dbReference type="SUPFAM" id="SSF53187">
    <property type="entry name" value="Zn-dependent exopeptidases"/>
    <property type="match status" value="1"/>
</dbReference>
<dbReference type="InterPro" id="IPR047177">
    <property type="entry name" value="Pept_M20A"/>
</dbReference>
<keyword evidence="3" id="KW-0479">Metal-binding</keyword>
<dbReference type="GO" id="GO:0046872">
    <property type="term" value="F:metal ion binding"/>
    <property type="evidence" value="ECO:0007669"/>
    <property type="project" value="UniProtKB-KW"/>
</dbReference>
<evidence type="ECO:0000256" key="3">
    <source>
        <dbReference type="ARBA" id="ARBA00022723"/>
    </source>
</evidence>